<dbReference type="Proteomes" id="UP000249590">
    <property type="component" value="Unassembled WGS sequence"/>
</dbReference>
<evidence type="ECO:0000313" key="1">
    <source>
        <dbReference type="EMBL" id="RAH99867.1"/>
    </source>
</evidence>
<organism evidence="1 2">
    <name type="scientific">Acuticoccus sediminis</name>
    <dbReference type="NCBI Taxonomy" id="2184697"/>
    <lineage>
        <taxon>Bacteria</taxon>
        <taxon>Pseudomonadati</taxon>
        <taxon>Pseudomonadota</taxon>
        <taxon>Alphaproteobacteria</taxon>
        <taxon>Hyphomicrobiales</taxon>
        <taxon>Amorphaceae</taxon>
        <taxon>Acuticoccus</taxon>
    </lineage>
</organism>
<accession>A0A8B2NPF3</accession>
<evidence type="ECO:0000313" key="2">
    <source>
        <dbReference type="Proteomes" id="UP000249590"/>
    </source>
</evidence>
<dbReference type="EMBL" id="QHHQ01000004">
    <property type="protein sequence ID" value="RAH99867.1"/>
    <property type="molecule type" value="Genomic_DNA"/>
</dbReference>
<reference evidence="1 2" key="1">
    <citation type="submission" date="2018-05" db="EMBL/GenBank/DDBJ databases">
        <title>Acuticoccus sediminis sp. nov., isolated from deep-sea sediment of Indian Ocean.</title>
        <authorList>
            <person name="Liu X."/>
            <person name="Lai Q."/>
            <person name="Du Y."/>
            <person name="Sun F."/>
            <person name="Zhang X."/>
            <person name="Wang S."/>
            <person name="Shao Z."/>
        </authorList>
    </citation>
    <scope>NUCLEOTIDE SEQUENCE [LARGE SCALE GENOMIC DNA]</scope>
    <source>
        <strain evidence="1 2">PTG4-2</strain>
    </source>
</reference>
<dbReference type="RefSeq" id="WP_111348208.1">
    <property type="nucleotide sequence ID" value="NZ_QHHQ01000004.1"/>
</dbReference>
<protein>
    <submittedName>
        <fullName evidence="1">Uncharacterized protein</fullName>
    </submittedName>
</protein>
<keyword evidence="2" id="KW-1185">Reference proteome</keyword>
<sequence length="74" mass="8436">MAKAQHDHALIRLCDEFGRLEARIRLYCIAAEAIARDELDHGPLLRATEDLGEFVDDFKILLNDYHSPQKGAEE</sequence>
<name>A0A8B2NPF3_9HYPH</name>
<gene>
    <name evidence="1" type="ORF">DLJ53_19170</name>
</gene>
<proteinExistence type="predicted"/>
<dbReference type="AlphaFoldDB" id="A0A8B2NPF3"/>
<comment type="caution">
    <text evidence="1">The sequence shown here is derived from an EMBL/GenBank/DDBJ whole genome shotgun (WGS) entry which is preliminary data.</text>
</comment>